<dbReference type="KEGG" id="pfj:MYCFIDRAFT_177008"/>
<organism evidence="2 3">
    <name type="scientific">Pseudocercospora fijiensis (strain CIRAD86)</name>
    <name type="common">Black leaf streak disease fungus</name>
    <name type="synonym">Mycosphaerella fijiensis</name>
    <dbReference type="NCBI Taxonomy" id="383855"/>
    <lineage>
        <taxon>Eukaryota</taxon>
        <taxon>Fungi</taxon>
        <taxon>Dikarya</taxon>
        <taxon>Ascomycota</taxon>
        <taxon>Pezizomycotina</taxon>
        <taxon>Dothideomycetes</taxon>
        <taxon>Dothideomycetidae</taxon>
        <taxon>Mycosphaerellales</taxon>
        <taxon>Mycosphaerellaceae</taxon>
        <taxon>Pseudocercospora</taxon>
    </lineage>
</organism>
<name>M2ZLR6_PSEFD</name>
<dbReference type="AlphaFoldDB" id="M2ZLR6"/>
<dbReference type="Proteomes" id="UP000016932">
    <property type="component" value="Unassembled WGS sequence"/>
</dbReference>
<proteinExistence type="predicted"/>
<dbReference type="OrthoDB" id="3639781at2759"/>
<evidence type="ECO:0000313" key="2">
    <source>
        <dbReference type="EMBL" id="EME80019.1"/>
    </source>
</evidence>
<dbReference type="VEuPathDB" id="FungiDB:MYCFIDRAFT_177008"/>
<dbReference type="GeneID" id="19333669"/>
<feature type="region of interest" description="Disordered" evidence="1">
    <location>
        <begin position="1"/>
        <end position="20"/>
    </location>
</feature>
<feature type="compositionally biased region" description="Basic and acidic residues" evidence="1">
    <location>
        <begin position="8"/>
        <end position="20"/>
    </location>
</feature>
<protein>
    <submittedName>
        <fullName evidence="2">Uncharacterized protein</fullName>
    </submittedName>
</protein>
<evidence type="ECO:0000256" key="1">
    <source>
        <dbReference type="SAM" id="MobiDB-lite"/>
    </source>
</evidence>
<gene>
    <name evidence="2" type="ORF">MYCFIDRAFT_177008</name>
</gene>
<accession>M2ZLR6</accession>
<dbReference type="HOGENOM" id="CLU_1090405_0_0_1"/>
<evidence type="ECO:0000313" key="3">
    <source>
        <dbReference type="Proteomes" id="UP000016932"/>
    </source>
</evidence>
<keyword evidence="3" id="KW-1185">Reference proteome</keyword>
<sequence>MLVPSRQELPRPEERGDLAELEEKAEQFRRRQQVKSAMTAFTEAPESHHHRQLELAAKAYDRRKLGRDAFLVLKSTMAQRRQQSEKAEAYNRRQLLKYPFDRMVQRTAQGLVKQVQGDVKGRRIEAWVDDVARSTGHYPVKPSAALTQPPLDDPAKLEEFGRMISNDMEEWSAKLNYYKTHRVPGGTIVRTRAELEAVLEVQNVKAHALRNPPQPKHIEFGLAIEETMQSIHERVRGLASRAWDAVSATISGLWR</sequence>
<dbReference type="RefSeq" id="XP_007929093.1">
    <property type="nucleotide sequence ID" value="XM_007930902.1"/>
</dbReference>
<dbReference type="EMBL" id="KB446561">
    <property type="protein sequence ID" value="EME80019.1"/>
    <property type="molecule type" value="Genomic_DNA"/>
</dbReference>
<reference evidence="2 3" key="1">
    <citation type="journal article" date="2012" name="PLoS Pathog.">
        <title>Diverse lifestyles and strategies of plant pathogenesis encoded in the genomes of eighteen Dothideomycetes fungi.</title>
        <authorList>
            <person name="Ohm R.A."/>
            <person name="Feau N."/>
            <person name="Henrissat B."/>
            <person name="Schoch C.L."/>
            <person name="Horwitz B.A."/>
            <person name="Barry K.W."/>
            <person name="Condon B.J."/>
            <person name="Copeland A.C."/>
            <person name="Dhillon B."/>
            <person name="Glaser F."/>
            <person name="Hesse C.N."/>
            <person name="Kosti I."/>
            <person name="LaButti K."/>
            <person name="Lindquist E.A."/>
            <person name="Lucas S."/>
            <person name="Salamov A.A."/>
            <person name="Bradshaw R.E."/>
            <person name="Ciuffetti L."/>
            <person name="Hamelin R.C."/>
            <person name="Kema G.H.J."/>
            <person name="Lawrence C."/>
            <person name="Scott J.A."/>
            <person name="Spatafora J.W."/>
            <person name="Turgeon B.G."/>
            <person name="de Wit P.J.G.M."/>
            <person name="Zhong S."/>
            <person name="Goodwin S.B."/>
            <person name="Grigoriev I.V."/>
        </authorList>
    </citation>
    <scope>NUCLEOTIDE SEQUENCE [LARGE SCALE GENOMIC DNA]</scope>
    <source>
        <strain evidence="2 3">CIRAD86</strain>
    </source>
</reference>